<dbReference type="EMBL" id="RWGY01000011">
    <property type="protein sequence ID" value="TVU30883.1"/>
    <property type="molecule type" value="Genomic_DNA"/>
</dbReference>
<reference evidence="1 2" key="1">
    <citation type="journal article" date="2019" name="Sci. Rep.">
        <title>A high-quality genome of Eragrostis curvula grass provides insights into Poaceae evolution and supports new strategies to enhance forage quality.</title>
        <authorList>
            <person name="Carballo J."/>
            <person name="Santos B.A.C.M."/>
            <person name="Zappacosta D."/>
            <person name="Garbus I."/>
            <person name="Selva J.P."/>
            <person name="Gallo C.A."/>
            <person name="Diaz A."/>
            <person name="Albertini E."/>
            <person name="Caccamo M."/>
            <person name="Echenique V."/>
        </authorList>
    </citation>
    <scope>NUCLEOTIDE SEQUENCE [LARGE SCALE GENOMIC DNA]</scope>
    <source>
        <strain evidence="2">cv. Victoria</strain>
        <tissue evidence="1">Leaf</tissue>
    </source>
</reference>
<evidence type="ECO:0000313" key="2">
    <source>
        <dbReference type="Proteomes" id="UP000324897"/>
    </source>
</evidence>
<evidence type="ECO:0000313" key="1">
    <source>
        <dbReference type="EMBL" id="TVU30883.1"/>
    </source>
</evidence>
<name>A0A5J9V4K7_9POAL</name>
<dbReference type="AlphaFoldDB" id="A0A5J9V4K7"/>
<dbReference type="Proteomes" id="UP000324897">
    <property type="component" value="Chromosome 1"/>
</dbReference>
<keyword evidence="2" id="KW-1185">Reference proteome</keyword>
<accession>A0A5J9V4K7</accession>
<dbReference type="Gramene" id="TVU30883">
    <property type="protein sequence ID" value="TVU30883"/>
    <property type="gene ID" value="EJB05_22533"/>
</dbReference>
<protein>
    <submittedName>
        <fullName evidence="1">Uncharacterized protein</fullName>
    </submittedName>
</protein>
<proteinExistence type="predicted"/>
<sequence length="143" mass="16634">FHGGSCAASFLSPSSKRTSIRRFSRSVRFCGDWVVSPWRLGFRSFHLFHPIGFVLFFFVRMASSVCDEHWFVLDLHMLPEGIRLESYHNKVLACSSKTDSDDESVFIKHRFSTSHIIKFVKTLSEPQNEFIKKYKLDSSLYKS</sequence>
<gene>
    <name evidence="1" type="ORF">EJB05_22533</name>
</gene>
<organism evidence="1 2">
    <name type="scientific">Eragrostis curvula</name>
    <name type="common">weeping love grass</name>
    <dbReference type="NCBI Taxonomy" id="38414"/>
    <lineage>
        <taxon>Eukaryota</taxon>
        <taxon>Viridiplantae</taxon>
        <taxon>Streptophyta</taxon>
        <taxon>Embryophyta</taxon>
        <taxon>Tracheophyta</taxon>
        <taxon>Spermatophyta</taxon>
        <taxon>Magnoliopsida</taxon>
        <taxon>Liliopsida</taxon>
        <taxon>Poales</taxon>
        <taxon>Poaceae</taxon>
        <taxon>PACMAD clade</taxon>
        <taxon>Chloridoideae</taxon>
        <taxon>Eragrostideae</taxon>
        <taxon>Eragrostidinae</taxon>
        <taxon>Eragrostis</taxon>
    </lineage>
</organism>
<feature type="non-terminal residue" evidence="1">
    <location>
        <position position="1"/>
    </location>
</feature>
<comment type="caution">
    <text evidence="1">The sequence shown here is derived from an EMBL/GenBank/DDBJ whole genome shotgun (WGS) entry which is preliminary data.</text>
</comment>